<dbReference type="InterPro" id="IPR024079">
    <property type="entry name" value="MetalloPept_cat_dom_sf"/>
</dbReference>
<dbReference type="PANTHER" id="PTHR47466">
    <property type="match status" value="1"/>
</dbReference>
<evidence type="ECO:0000256" key="8">
    <source>
        <dbReference type="ARBA" id="ARBA00023157"/>
    </source>
</evidence>
<keyword evidence="7" id="KW-0482">Metalloprotease</keyword>
<keyword evidence="6" id="KW-0862">Zinc</keyword>
<reference evidence="10 11" key="1">
    <citation type="submission" date="2020-08" db="EMBL/GenBank/DDBJ databases">
        <title>Genomic Encyclopedia of Type Strains, Phase IV (KMG-IV): sequencing the most valuable type-strain genomes for metagenomic binning, comparative biology and taxonomic classification.</title>
        <authorList>
            <person name="Goeker M."/>
        </authorList>
    </citation>
    <scope>NUCLEOTIDE SEQUENCE [LARGE SCALE GENOMIC DNA]</scope>
    <source>
        <strain evidence="10 11">DSM 102044</strain>
    </source>
</reference>
<comment type="caution">
    <text evidence="10">The sequence shown here is derived from an EMBL/GenBank/DDBJ whole genome shotgun (WGS) entry which is preliminary data.</text>
</comment>
<keyword evidence="5" id="KW-0378">Hydrolase</keyword>
<dbReference type="SUPFAM" id="SSF55486">
    <property type="entry name" value="Metalloproteases ('zincins'), catalytic domain"/>
    <property type="match status" value="1"/>
</dbReference>
<feature type="domain" description="Peptidase M43 pregnancy-associated plasma-A" evidence="9">
    <location>
        <begin position="311"/>
        <end position="456"/>
    </location>
</feature>
<proteinExistence type="inferred from homology"/>
<keyword evidence="11" id="KW-1185">Reference proteome</keyword>
<organism evidence="10 11">
    <name type="scientific">Algoriphagus iocasae</name>
    <dbReference type="NCBI Taxonomy" id="1836499"/>
    <lineage>
        <taxon>Bacteria</taxon>
        <taxon>Pseudomonadati</taxon>
        <taxon>Bacteroidota</taxon>
        <taxon>Cytophagia</taxon>
        <taxon>Cytophagales</taxon>
        <taxon>Cyclobacteriaceae</taxon>
        <taxon>Algoriphagus</taxon>
    </lineage>
</organism>
<keyword evidence="3" id="KW-0479">Metal-binding</keyword>
<keyword evidence="4" id="KW-0732">Signal</keyword>
<accession>A0A841MKU3</accession>
<evidence type="ECO:0000256" key="4">
    <source>
        <dbReference type="ARBA" id="ARBA00022729"/>
    </source>
</evidence>
<dbReference type="Pfam" id="PF05572">
    <property type="entry name" value="Peptidase_M43"/>
    <property type="match status" value="1"/>
</dbReference>
<dbReference type="PANTHER" id="PTHR47466:SF1">
    <property type="entry name" value="METALLOPROTEASE MEP1 (AFU_ORTHOLOGUE AFUA_1G07730)-RELATED"/>
    <property type="match status" value="1"/>
</dbReference>
<dbReference type="InterPro" id="IPR008754">
    <property type="entry name" value="Peptidase_M43"/>
</dbReference>
<evidence type="ECO:0000256" key="7">
    <source>
        <dbReference type="ARBA" id="ARBA00023049"/>
    </source>
</evidence>
<dbReference type="Gene3D" id="3.40.390.10">
    <property type="entry name" value="Collagenase (Catalytic Domain)"/>
    <property type="match status" value="1"/>
</dbReference>
<keyword evidence="2" id="KW-0645">Protease</keyword>
<evidence type="ECO:0000256" key="1">
    <source>
        <dbReference type="ARBA" id="ARBA00008721"/>
    </source>
</evidence>
<evidence type="ECO:0000256" key="5">
    <source>
        <dbReference type="ARBA" id="ARBA00022801"/>
    </source>
</evidence>
<dbReference type="GO" id="GO:0008237">
    <property type="term" value="F:metallopeptidase activity"/>
    <property type="evidence" value="ECO:0007669"/>
    <property type="project" value="UniProtKB-KW"/>
</dbReference>
<dbReference type="Proteomes" id="UP000588604">
    <property type="component" value="Unassembled WGS sequence"/>
</dbReference>
<keyword evidence="8" id="KW-1015">Disulfide bond</keyword>
<comment type="similarity">
    <text evidence="1">Belongs to the peptidase M43B family.</text>
</comment>
<protein>
    <recommendedName>
        <fullName evidence="9">Peptidase M43 pregnancy-associated plasma-A domain-containing protein</fullName>
    </recommendedName>
</protein>
<dbReference type="GO" id="GO:0006508">
    <property type="term" value="P:proteolysis"/>
    <property type="evidence" value="ECO:0007669"/>
    <property type="project" value="UniProtKB-KW"/>
</dbReference>
<gene>
    <name evidence="10" type="ORF">FHS59_003136</name>
</gene>
<dbReference type="AlphaFoldDB" id="A0A841MKU3"/>
<dbReference type="RefSeq" id="WP_184496318.1">
    <property type="nucleotide sequence ID" value="NZ_JACIJO010000003.1"/>
</dbReference>
<evidence type="ECO:0000256" key="2">
    <source>
        <dbReference type="ARBA" id="ARBA00022670"/>
    </source>
</evidence>
<dbReference type="EMBL" id="JACIJO010000003">
    <property type="protein sequence ID" value="MBB6327493.1"/>
    <property type="molecule type" value="Genomic_DNA"/>
</dbReference>
<dbReference type="PROSITE" id="PS51257">
    <property type="entry name" value="PROKAR_LIPOPROTEIN"/>
    <property type="match status" value="1"/>
</dbReference>
<evidence type="ECO:0000256" key="3">
    <source>
        <dbReference type="ARBA" id="ARBA00022723"/>
    </source>
</evidence>
<evidence type="ECO:0000259" key="9">
    <source>
        <dbReference type="Pfam" id="PF05572"/>
    </source>
</evidence>
<sequence length="489" mass="55800">MKNPKRTLEIFLLIFSFLAISACSNLEDEKLKAFNSQVAGIKITAFDSIFSTTFKEQTLKIFPQFLNGIDEVVTLEEIPKRVIYINDKVSKDLVIDTSEEAEYSVYMKVGSVKSNTLRIKVMDVNTRTYISRIEISQGDSTFSPYAISGISRIDLKPRIYNYKEQEFEADFYPPYSVWYDGMEYSDPIDILVNRTGNIPYYVVSGDKKSEVQYIISREKPDFSMIYSLPIIFHIVEGPKSRDVQSEEIQGILDDTNGHFRNDKSLIRKSHNTVDSGIQFTLALTDTLGNMLVEPGIHRIKTDEEIFPFNTDLTNEFIFEHLWDPEKYVNVFLMELSGVGGFASYPREYPADQIPPLSFNYMAAVGMSSYRNSKTLTHELGHLFGLRHIFNNDEYEPCKDGDGLPDTESYLKQGNILAKSPAIYCNDIPFYSTNYMDYIGAKNSFTLDQVLRMREVISKNIYLPAIDSKGKVEAGPFVKGKLDLTIKSIE</sequence>
<dbReference type="GO" id="GO:0046872">
    <property type="term" value="F:metal ion binding"/>
    <property type="evidence" value="ECO:0007669"/>
    <property type="project" value="UniProtKB-KW"/>
</dbReference>
<name>A0A841MKU3_9BACT</name>
<evidence type="ECO:0000313" key="10">
    <source>
        <dbReference type="EMBL" id="MBB6327493.1"/>
    </source>
</evidence>
<evidence type="ECO:0000313" key="11">
    <source>
        <dbReference type="Proteomes" id="UP000588604"/>
    </source>
</evidence>
<evidence type="ECO:0000256" key="6">
    <source>
        <dbReference type="ARBA" id="ARBA00022833"/>
    </source>
</evidence>